<feature type="signal peptide" evidence="1">
    <location>
        <begin position="1"/>
        <end position="21"/>
    </location>
</feature>
<gene>
    <name evidence="2" type="ORF">AsAng_0004220</name>
</gene>
<keyword evidence="3" id="KW-1185">Reference proteome</keyword>
<evidence type="ECO:0000313" key="3">
    <source>
        <dbReference type="Proteomes" id="UP001060919"/>
    </source>
</evidence>
<name>A0A915VKJ0_9BACT</name>
<dbReference type="AlphaFoldDB" id="A0A915VKJ0"/>
<feature type="chain" id="PRO_5037735136" evidence="1">
    <location>
        <begin position="22"/>
        <end position="244"/>
    </location>
</feature>
<evidence type="ECO:0000256" key="1">
    <source>
        <dbReference type="SAM" id="SignalP"/>
    </source>
</evidence>
<accession>A0A915VKJ0</accession>
<dbReference type="RefSeq" id="WP_264791083.1">
    <property type="nucleotide sequence ID" value="NZ_AP026867.1"/>
</dbReference>
<keyword evidence="1" id="KW-0732">Signal</keyword>
<reference evidence="2" key="1">
    <citation type="submission" date="2022-09" db="EMBL/GenBank/DDBJ databases">
        <title>Aureispira anguillicida sp. nov., isolated from Leptocephalus of Japanese eel Anguilla japonica.</title>
        <authorList>
            <person name="Yuasa K."/>
            <person name="Mekata T."/>
            <person name="Ikunari K."/>
        </authorList>
    </citation>
    <scope>NUCLEOTIDE SEQUENCE</scope>
    <source>
        <strain evidence="2">EL160426</strain>
    </source>
</reference>
<proteinExistence type="predicted"/>
<dbReference type="Proteomes" id="UP001060919">
    <property type="component" value="Chromosome"/>
</dbReference>
<sequence length="244" mass="28524">MPTKYSFLLLLILLAHQYTVAQNTNPFSSLRTKFQLVDFNLLHVYTDGPQETGNYSAQSIYPFKGSLLEPQLVLLLEQHLTLDTEDKTYFASYRYPITEAQEVLILRVYDQAMQQNVIYGLVYNHQSQQFIQTIELATDYYAEGGNGATQSWLTQLDQNTSKDILTRTYYETYQADKDDPEEFKRIFKDQVYLQIWDVANFKKITVTDLELKKCLQKQFHYLPATGIVLDDATQQSLEQWLKKH</sequence>
<protein>
    <submittedName>
        <fullName evidence="2">Uncharacterized protein</fullName>
    </submittedName>
</protein>
<dbReference type="EMBL" id="AP026867">
    <property type="protein sequence ID" value="BDS09717.1"/>
    <property type="molecule type" value="Genomic_DNA"/>
</dbReference>
<dbReference type="KEGG" id="aup:AsAng_0004220"/>
<organism evidence="2 3">
    <name type="scientific">Aureispira anguillae</name>
    <dbReference type="NCBI Taxonomy" id="2864201"/>
    <lineage>
        <taxon>Bacteria</taxon>
        <taxon>Pseudomonadati</taxon>
        <taxon>Bacteroidota</taxon>
        <taxon>Saprospiria</taxon>
        <taxon>Saprospirales</taxon>
        <taxon>Saprospiraceae</taxon>
        <taxon>Aureispira</taxon>
    </lineage>
</organism>
<evidence type="ECO:0000313" key="2">
    <source>
        <dbReference type="EMBL" id="BDS09717.1"/>
    </source>
</evidence>